<proteinExistence type="predicted"/>
<dbReference type="SUPFAM" id="SSF51905">
    <property type="entry name" value="FAD/NAD(P)-binding domain"/>
    <property type="match status" value="2"/>
</dbReference>
<evidence type="ECO:0000259" key="1">
    <source>
        <dbReference type="Pfam" id="PF13454"/>
    </source>
</evidence>
<keyword evidence="3" id="KW-1185">Reference proteome</keyword>
<dbReference type="Gene3D" id="3.50.50.60">
    <property type="entry name" value="FAD/NAD(P)-binding domain"/>
    <property type="match status" value="1"/>
</dbReference>
<dbReference type="EMBL" id="BAAARY010000003">
    <property type="protein sequence ID" value="GAA2515254.1"/>
    <property type="molecule type" value="Genomic_DNA"/>
</dbReference>
<protein>
    <submittedName>
        <fullName evidence="2">FAD/NAD(P)-binding protein</fullName>
    </submittedName>
</protein>
<accession>A0ABP6AEM2</accession>
<feature type="domain" description="FAD-dependent urate hydroxylase HpyO/Asp monooxygenase CreE-like FAD/NAD(P)-binding" evidence="1">
    <location>
        <begin position="7"/>
        <end position="165"/>
    </location>
</feature>
<evidence type="ECO:0000313" key="2">
    <source>
        <dbReference type="EMBL" id="GAA2515254.1"/>
    </source>
</evidence>
<name>A0ABP6AEM2_9ACTN</name>
<dbReference type="InterPro" id="IPR036188">
    <property type="entry name" value="FAD/NAD-bd_sf"/>
</dbReference>
<evidence type="ECO:0000313" key="3">
    <source>
        <dbReference type="Proteomes" id="UP001499978"/>
    </source>
</evidence>
<reference evidence="3" key="1">
    <citation type="journal article" date="2019" name="Int. J. Syst. Evol. Microbiol.">
        <title>The Global Catalogue of Microorganisms (GCM) 10K type strain sequencing project: providing services to taxonomists for standard genome sequencing and annotation.</title>
        <authorList>
            <consortium name="The Broad Institute Genomics Platform"/>
            <consortium name="The Broad Institute Genome Sequencing Center for Infectious Disease"/>
            <person name="Wu L."/>
            <person name="Ma J."/>
        </authorList>
    </citation>
    <scope>NUCLEOTIDE SEQUENCE [LARGE SCALE GENOMIC DNA]</scope>
    <source>
        <strain evidence="3">JCM 3367</strain>
    </source>
</reference>
<dbReference type="Proteomes" id="UP001499978">
    <property type="component" value="Unassembled WGS sequence"/>
</dbReference>
<dbReference type="InterPro" id="IPR052189">
    <property type="entry name" value="L-asp_N-monooxygenase_NS-form"/>
</dbReference>
<dbReference type="Pfam" id="PF13454">
    <property type="entry name" value="NAD_binding_9"/>
    <property type="match status" value="1"/>
</dbReference>
<dbReference type="PANTHER" id="PTHR40254">
    <property type="entry name" value="BLR0577 PROTEIN"/>
    <property type="match status" value="1"/>
</dbReference>
<gene>
    <name evidence="2" type="ORF">GCM10010201_09410</name>
</gene>
<dbReference type="RefSeq" id="WP_344168792.1">
    <property type="nucleotide sequence ID" value="NZ_BAAARY010000003.1"/>
</dbReference>
<comment type="caution">
    <text evidence="2">The sequence shown here is derived from an EMBL/GenBank/DDBJ whole genome shotgun (WGS) entry which is preliminary data.</text>
</comment>
<sequence>MGEETIAVIGGGCSGVLVTRELLRNVRRRVVLVDPSPAPGAGLAYGAAGPRHLLNSPGAAMSIDPDDPEHFLRWSATRGRTLAVDEFVERQWFGEYLREALAEELRLRGGRLSIHRATVDDLHPADADTARPSTDDAAGAVSRGVRLLLDDGASLSADRAVLTLGGAAPAWPVVIRPDLRGHPGLVGNPWTTGALSAIPADRPTLLLGAGLTAVDMALTLAGRGQEPIIMMSRHGLLPRAHRPGRAGARPEPWPPRVVGLRRLVRAVREAAAGEGSWRVAVDGLRPHLDDLWQGLDLAEQERFLRHLARWWEAHRHRMAPVVAGQIAALCAEGRLVVRRAAVRGIRADADSGLWVRATDSDVDEPFGAIVNCTGPGRWPAEASSLAGRLAAAGAARPGPFALGMDVDADGAVLDRMGRPHPWLFAVGPARRGRLWETTAAPEIRDQARALANHLDKVD</sequence>
<dbReference type="PANTHER" id="PTHR40254:SF1">
    <property type="entry name" value="BLR0577 PROTEIN"/>
    <property type="match status" value="1"/>
</dbReference>
<dbReference type="InterPro" id="IPR038732">
    <property type="entry name" value="HpyO/CreE_NAD-binding"/>
</dbReference>
<organism evidence="2 3">
    <name type="scientific">Pilimelia columellifera subsp. columellifera</name>
    <dbReference type="NCBI Taxonomy" id="706583"/>
    <lineage>
        <taxon>Bacteria</taxon>
        <taxon>Bacillati</taxon>
        <taxon>Actinomycetota</taxon>
        <taxon>Actinomycetes</taxon>
        <taxon>Micromonosporales</taxon>
        <taxon>Micromonosporaceae</taxon>
        <taxon>Pilimelia</taxon>
    </lineage>
</organism>